<dbReference type="Proteomes" id="UP001138500">
    <property type="component" value="Unassembled WGS sequence"/>
</dbReference>
<gene>
    <name evidence="2" type="ORF">Tdes44962_MAKER03540</name>
</gene>
<evidence type="ECO:0000259" key="1">
    <source>
        <dbReference type="Pfam" id="PF00339"/>
    </source>
</evidence>
<evidence type="ECO:0000313" key="3">
    <source>
        <dbReference type="Proteomes" id="UP001138500"/>
    </source>
</evidence>
<feature type="non-terminal residue" evidence="2">
    <location>
        <position position="425"/>
    </location>
</feature>
<dbReference type="Gene3D" id="2.60.40.640">
    <property type="match status" value="1"/>
</dbReference>
<protein>
    <submittedName>
        <fullName evidence="2">Arrestin (Or S-antigen), N-terminal domain</fullName>
    </submittedName>
</protein>
<reference evidence="2 3" key="1">
    <citation type="journal article" date="2018" name="IMA Fungus">
        <title>IMA Genome-F 10: Nine draft genome sequences of Claviceps purpurea s.lat., including C. arundinis, C. humidiphila, and C. cf. spartinae, pseudomolecules for the pitch canker pathogen Fusarium circinatum, draft genome of Davidsoniella eucalypti, Grosmannia galeiformis, Quambalaria eucalypti, and Teratosphaeria destructans.</title>
        <authorList>
            <person name="Wingfield B.D."/>
            <person name="Liu M."/>
            <person name="Nguyen H.D."/>
            <person name="Lane F.A."/>
            <person name="Morgan S.W."/>
            <person name="De Vos L."/>
            <person name="Wilken P.M."/>
            <person name="Duong T.A."/>
            <person name="Aylward J."/>
            <person name="Coetzee M.P."/>
            <person name="Dadej K."/>
            <person name="De Beer Z.W."/>
            <person name="Findlay W."/>
            <person name="Havenga M."/>
            <person name="Kolarik M."/>
            <person name="Menzies J.G."/>
            <person name="Naidoo K."/>
            <person name="Pochopski O."/>
            <person name="Shoukouhi P."/>
            <person name="Santana Q.C."/>
            <person name="Seifert K.A."/>
            <person name="Soal N."/>
            <person name="Steenkamp E.T."/>
            <person name="Tatham C.T."/>
            <person name="van der Nest M.A."/>
            <person name="Wingfield M.J."/>
        </authorList>
    </citation>
    <scope>NUCLEOTIDE SEQUENCE [LARGE SCALE GENOMIC DNA]</scope>
    <source>
        <strain evidence="2">CMW44962</strain>
    </source>
</reference>
<proteinExistence type="predicted"/>
<dbReference type="InterPro" id="IPR011021">
    <property type="entry name" value="Arrestin-like_N"/>
</dbReference>
<dbReference type="InterPro" id="IPR014752">
    <property type="entry name" value="Arrestin-like_C"/>
</dbReference>
<dbReference type="AlphaFoldDB" id="A0A9W7SPC6"/>
<keyword evidence="3" id="KW-1185">Reference proteome</keyword>
<sequence length="425" mass="46592">MPHPPSRPSNAGNVLAMPLKLRKLVASQRIIIRINLASRKRTWTTHDRIEGTVAITPPTDTRFDEIDIEFVGTSRTYIERLTTAAAVSGRSQAFHQFLKLQQPGLSARYPEDGVLRAAQTYELPFVFVIPPQLLPRVCRHKVASEAVREAHLCLPPTLGDKDAAHAKDTLDDMAPDMASVRYGIFCSISRVKAHDGDEPSRVTLASKARKLRVIPATSELPPLDVGGVGSDYVLHREKNVRKGMLKGKLGVLTMEAAQPQPLHMRLSDPDSRPSTMATVMLRFDPSEPCSPPPRLSTLSSKLKVCTFFASSARHAFPCKETSVLDMSQGCHTESLPLSSRCVANVEWTACDPAKPHTIERRDSACSTTTSTSLHAGEVPAPSPAYKGTTYYSARLLIPLSLPTHKAFVPTFHSCLSQPRLPAQAR</sequence>
<accession>A0A9W7SPC6</accession>
<reference evidence="2 3" key="2">
    <citation type="journal article" date="2021" name="Curr. Genet.">
        <title>Genetic response to nitrogen starvation in the aggressive Eucalyptus foliar pathogen Teratosphaeria destructans.</title>
        <authorList>
            <person name="Havenga M."/>
            <person name="Wingfield B.D."/>
            <person name="Wingfield M.J."/>
            <person name="Dreyer L.L."/>
            <person name="Roets F."/>
            <person name="Aylward J."/>
        </authorList>
    </citation>
    <scope>NUCLEOTIDE SEQUENCE [LARGE SCALE GENOMIC DNA]</scope>
    <source>
        <strain evidence="2">CMW44962</strain>
    </source>
</reference>
<dbReference type="Pfam" id="PF00339">
    <property type="entry name" value="Arrestin_N"/>
    <property type="match status" value="1"/>
</dbReference>
<dbReference type="EMBL" id="RIBY02002001">
    <property type="protein sequence ID" value="KAH9826280.1"/>
    <property type="molecule type" value="Genomic_DNA"/>
</dbReference>
<dbReference type="PANTHER" id="PTHR31904">
    <property type="entry name" value="BYPASS OF STOP CODON PROTEIN 5-RELATED"/>
    <property type="match status" value="1"/>
</dbReference>
<dbReference type="InterPro" id="IPR039634">
    <property type="entry name" value="Bul1-like"/>
</dbReference>
<organism evidence="2 3">
    <name type="scientific">Teratosphaeria destructans</name>
    <dbReference type="NCBI Taxonomy" id="418781"/>
    <lineage>
        <taxon>Eukaryota</taxon>
        <taxon>Fungi</taxon>
        <taxon>Dikarya</taxon>
        <taxon>Ascomycota</taxon>
        <taxon>Pezizomycotina</taxon>
        <taxon>Dothideomycetes</taxon>
        <taxon>Dothideomycetidae</taxon>
        <taxon>Mycosphaerellales</taxon>
        <taxon>Teratosphaeriaceae</taxon>
        <taxon>Teratosphaeria</taxon>
    </lineage>
</organism>
<comment type="caution">
    <text evidence="2">The sequence shown here is derived from an EMBL/GenBank/DDBJ whole genome shotgun (WGS) entry which is preliminary data.</text>
</comment>
<name>A0A9W7SPC6_9PEZI</name>
<dbReference type="PANTHER" id="PTHR31904:SF1">
    <property type="entry name" value="BYPASS OF STOP CODON PROTEIN 5-RELATED"/>
    <property type="match status" value="1"/>
</dbReference>
<feature type="domain" description="Arrestin-like N-terminal" evidence="1">
    <location>
        <begin position="33"/>
        <end position="135"/>
    </location>
</feature>
<evidence type="ECO:0000313" key="2">
    <source>
        <dbReference type="EMBL" id="KAH9826280.1"/>
    </source>
</evidence>
<dbReference type="OrthoDB" id="2283785at2759"/>